<keyword evidence="1" id="KW-0449">Lipoprotein</keyword>
<comment type="caution">
    <text evidence="1">The sequence shown here is derived from an EMBL/GenBank/DDBJ whole genome shotgun (WGS) entry which is preliminary data.</text>
</comment>
<protein>
    <submittedName>
        <fullName evidence="1">Lipoprotein, putative</fullName>
    </submittedName>
</protein>
<dbReference type="Proteomes" id="UP000004095">
    <property type="component" value="Unassembled WGS sequence"/>
</dbReference>
<reference evidence="1 2" key="1">
    <citation type="submission" date="2007-01" db="EMBL/GenBank/DDBJ databases">
        <authorList>
            <person name="Haygood M."/>
            <person name="Podell S."/>
            <person name="Anderson C."/>
            <person name="Hopkinson B."/>
            <person name="Roe K."/>
            <person name="Barbeau K."/>
            <person name="Gaasterland T."/>
            <person name="Ferriera S."/>
            <person name="Johnson J."/>
            <person name="Kravitz S."/>
            <person name="Beeson K."/>
            <person name="Sutton G."/>
            <person name="Rogers Y.-H."/>
            <person name="Friedman R."/>
            <person name="Frazier M."/>
            <person name="Venter J.C."/>
        </authorList>
    </citation>
    <scope>NUCLEOTIDE SEQUENCE [LARGE SCALE GENOMIC DNA]</scope>
    <source>
        <strain evidence="1 2">ATCC 23134</strain>
    </source>
</reference>
<evidence type="ECO:0000313" key="2">
    <source>
        <dbReference type="Proteomes" id="UP000004095"/>
    </source>
</evidence>
<name>A1ZTG6_MICM2</name>
<dbReference type="eggNOG" id="ENOG5032U6D">
    <property type="taxonomic scope" value="Bacteria"/>
</dbReference>
<gene>
    <name evidence="1" type="ORF">M23134_04666</name>
</gene>
<dbReference type="AlphaFoldDB" id="A1ZTG6"/>
<sequence length="124" mass="14127">MRKAIYYVLFLGLINVLFSCKSAPEIEGFDAKKWKGDPNACKNYRAALLPALEKNKDKLVKVEAGQLMQLLGRPDKNELYRRNQRFYVYFIDAGSQCKGNNGSLGRTLRVRIDALQRVSEVVVN</sequence>
<organism evidence="1 2">
    <name type="scientific">Microscilla marina ATCC 23134</name>
    <dbReference type="NCBI Taxonomy" id="313606"/>
    <lineage>
        <taxon>Bacteria</taxon>
        <taxon>Pseudomonadati</taxon>
        <taxon>Bacteroidota</taxon>
        <taxon>Cytophagia</taxon>
        <taxon>Cytophagales</taxon>
        <taxon>Microscillaceae</taxon>
        <taxon>Microscilla</taxon>
    </lineage>
</organism>
<dbReference type="PROSITE" id="PS51257">
    <property type="entry name" value="PROKAR_LIPOPROTEIN"/>
    <property type="match status" value="1"/>
</dbReference>
<evidence type="ECO:0000313" key="1">
    <source>
        <dbReference type="EMBL" id="EAY26388.1"/>
    </source>
</evidence>
<accession>A1ZTG6</accession>
<dbReference type="OrthoDB" id="981332at2"/>
<dbReference type="EMBL" id="AAWS01000035">
    <property type="protein sequence ID" value="EAY26388.1"/>
    <property type="molecule type" value="Genomic_DNA"/>
</dbReference>
<dbReference type="RefSeq" id="WP_002701203.1">
    <property type="nucleotide sequence ID" value="NZ_AAWS01000035.1"/>
</dbReference>
<proteinExistence type="predicted"/>
<keyword evidence="2" id="KW-1185">Reference proteome</keyword>